<dbReference type="InterPro" id="IPR050256">
    <property type="entry name" value="Glycosyltransferase_2"/>
</dbReference>
<keyword evidence="2" id="KW-1003">Cell membrane</keyword>
<evidence type="ECO:0000256" key="1">
    <source>
        <dbReference type="ARBA" id="ARBA00004651"/>
    </source>
</evidence>
<evidence type="ECO:0000256" key="6">
    <source>
        <dbReference type="ARBA" id="ARBA00022989"/>
    </source>
</evidence>
<dbReference type="Gene3D" id="3.90.550.10">
    <property type="entry name" value="Spore Coat Polysaccharide Biosynthesis Protein SpsA, Chain A"/>
    <property type="match status" value="1"/>
</dbReference>
<gene>
    <name evidence="11" type="ordered locus">Thicy_1418</name>
</gene>
<reference evidence="11 12" key="1">
    <citation type="submission" date="2011-05" db="EMBL/GenBank/DDBJ databases">
        <title>Complete sequence of Thioalkalimicrobium cyclicum ALM1.</title>
        <authorList>
            <consortium name="US DOE Joint Genome Institute"/>
            <person name="Lucas S."/>
            <person name="Han J."/>
            <person name="Lapidus A."/>
            <person name="Cheng J.-F."/>
            <person name="Goodwin L."/>
            <person name="Pitluck S."/>
            <person name="Peters L."/>
            <person name="Mikhailova N."/>
            <person name="Davenport K."/>
            <person name="Han C."/>
            <person name="Tapia R."/>
            <person name="Land M."/>
            <person name="Hauser L."/>
            <person name="Kyrpides N."/>
            <person name="Ivanova N."/>
            <person name="Pagani I."/>
            <person name="Kappler U."/>
            <person name="Woyke T."/>
        </authorList>
    </citation>
    <scope>NUCLEOTIDE SEQUENCE [LARGE SCALE GENOMIC DNA]</scope>
    <source>
        <strain evidence="12">DSM 14477 / JCM 11371 / ALM1</strain>
    </source>
</reference>
<dbReference type="CDD" id="cd04187">
    <property type="entry name" value="DPM1_like_bac"/>
    <property type="match status" value="1"/>
</dbReference>
<dbReference type="RefSeq" id="WP_013835955.1">
    <property type="nucleotide sequence ID" value="NC_015581.1"/>
</dbReference>
<name>F6DA49_THICA</name>
<dbReference type="InterPro" id="IPR029044">
    <property type="entry name" value="Nucleotide-diphossugar_trans"/>
</dbReference>
<dbReference type="SUPFAM" id="SSF53448">
    <property type="entry name" value="Nucleotide-diphospho-sugar transferases"/>
    <property type="match status" value="1"/>
</dbReference>
<dbReference type="EMBL" id="CP002776">
    <property type="protein sequence ID" value="AEG32180.1"/>
    <property type="molecule type" value="Genomic_DNA"/>
</dbReference>
<sequence>MISFVGEDIAKSVGRGINLSSLDKDFAQRVDLSIVVPCFNEEAVIPVFLTTLIPILQSLELTYELVFINDGSRDKTLDVLLEQKQTYPEIRIINFSRNFGKEAALSAGIDFAQGKALIPIDVDLQDPPELIREMVRIWQEKNVDVVLAKRVDRSKDSFFKRWSANVFYRLNNLISDNRIPENVGDFRLVSRRCVEAIKMMGETQRFMKGVFAWVGFKTQVIEYQRDERQAGKTSFNAWKLWNLALEGITSFSTAPLRVWLYLGLVAWLLSITYGFWIILRTLIFGVDIPGYASMFTAILFLGSTQLIVLGVLGEYIGRIYLESKGRPLYIVEKEY</sequence>
<dbReference type="KEGG" id="tcy:Thicy_1418"/>
<evidence type="ECO:0000256" key="2">
    <source>
        <dbReference type="ARBA" id="ARBA00022475"/>
    </source>
</evidence>
<keyword evidence="5 9" id="KW-0812">Transmembrane</keyword>
<evidence type="ECO:0000256" key="4">
    <source>
        <dbReference type="ARBA" id="ARBA00022679"/>
    </source>
</evidence>
<dbReference type="AlphaFoldDB" id="F6DA49"/>
<feature type="transmembrane region" description="Helical" evidence="9">
    <location>
        <begin position="258"/>
        <end position="279"/>
    </location>
</feature>
<evidence type="ECO:0000256" key="9">
    <source>
        <dbReference type="SAM" id="Phobius"/>
    </source>
</evidence>
<feature type="domain" description="Glycosyltransferase 2-like" evidence="10">
    <location>
        <begin position="33"/>
        <end position="195"/>
    </location>
</feature>
<protein>
    <submittedName>
        <fullName evidence="11">Glycosyl transferase family 2</fullName>
    </submittedName>
</protein>
<keyword evidence="7 9" id="KW-0472">Membrane</keyword>
<dbReference type="InterPro" id="IPR001173">
    <property type="entry name" value="Glyco_trans_2-like"/>
</dbReference>
<organism evidence="11 12">
    <name type="scientific">Thiomicrospira cyclica (strain DSM 14477 / JCM 11371 / ALM1)</name>
    <name type="common">Thioalkalimicrobium cyclicum</name>
    <dbReference type="NCBI Taxonomy" id="717773"/>
    <lineage>
        <taxon>Bacteria</taxon>
        <taxon>Pseudomonadati</taxon>
        <taxon>Pseudomonadota</taxon>
        <taxon>Gammaproteobacteria</taxon>
        <taxon>Thiotrichales</taxon>
        <taxon>Piscirickettsiaceae</taxon>
        <taxon>Thiomicrospira</taxon>
    </lineage>
</organism>
<dbReference type="Pfam" id="PF00535">
    <property type="entry name" value="Glycos_transf_2"/>
    <property type="match status" value="1"/>
</dbReference>
<dbReference type="STRING" id="717773.Thicy_1418"/>
<evidence type="ECO:0000256" key="8">
    <source>
        <dbReference type="ARBA" id="ARBA00038152"/>
    </source>
</evidence>
<comment type="similarity">
    <text evidence="8">Belongs to the glycosyltransferase 2 family. GtrB subfamily.</text>
</comment>
<evidence type="ECO:0000313" key="11">
    <source>
        <dbReference type="EMBL" id="AEG32180.1"/>
    </source>
</evidence>
<keyword evidence="6 9" id="KW-1133">Transmembrane helix</keyword>
<feature type="transmembrane region" description="Helical" evidence="9">
    <location>
        <begin position="291"/>
        <end position="316"/>
    </location>
</feature>
<evidence type="ECO:0000256" key="3">
    <source>
        <dbReference type="ARBA" id="ARBA00022676"/>
    </source>
</evidence>
<evidence type="ECO:0000313" key="12">
    <source>
        <dbReference type="Proteomes" id="UP000009232"/>
    </source>
</evidence>
<dbReference type="OrthoDB" id="9811884at2"/>
<dbReference type="FunFam" id="3.90.550.10:FF:000079">
    <property type="entry name" value="Probable glycosyl transferase"/>
    <property type="match status" value="1"/>
</dbReference>
<dbReference type="GO" id="GO:0005886">
    <property type="term" value="C:plasma membrane"/>
    <property type="evidence" value="ECO:0007669"/>
    <property type="project" value="UniProtKB-SubCell"/>
</dbReference>
<evidence type="ECO:0000259" key="10">
    <source>
        <dbReference type="Pfam" id="PF00535"/>
    </source>
</evidence>
<dbReference type="PANTHER" id="PTHR48090:SF1">
    <property type="entry name" value="PROPHAGE BACTOPRENOL GLUCOSYL TRANSFERASE HOMOLOG"/>
    <property type="match status" value="1"/>
</dbReference>
<keyword evidence="4 11" id="KW-0808">Transferase</keyword>
<dbReference type="PANTHER" id="PTHR48090">
    <property type="entry name" value="UNDECAPRENYL-PHOSPHATE 4-DEOXY-4-FORMAMIDO-L-ARABINOSE TRANSFERASE-RELATED"/>
    <property type="match status" value="1"/>
</dbReference>
<evidence type="ECO:0000256" key="7">
    <source>
        <dbReference type="ARBA" id="ARBA00023136"/>
    </source>
</evidence>
<dbReference type="GO" id="GO:0016757">
    <property type="term" value="F:glycosyltransferase activity"/>
    <property type="evidence" value="ECO:0007669"/>
    <property type="project" value="UniProtKB-KW"/>
</dbReference>
<dbReference type="Proteomes" id="UP000009232">
    <property type="component" value="Chromosome"/>
</dbReference>
<proteinExistence type="inferred from homology"/>
<evidence type="ECO:0000256" key="5">
    <source>
        <dbReference type="ARBA" id="ARBA00022692"/>
    </source>
</evidence>
<dbReference type="eggNOG" id="COG0463">
    <property type="taxonomic scope" value="Bacteria"/>
</dbReference>
<keyword evidence="12" id="KW-1185">Reference proteome</keyword>
<dbReference type="HOGENOM" id="CLU_033536_0_1_6"/>
<comment type="subcellular location">
    <subcellularLocation>
        <location evidence="1">Cell membrane</location>
        <topology evidence="1">Multi-pass membrane protein</topology>
    </subcellularLocation>
</comment>
<accession>F6DA49</accession>
<keyword evidence="3" id="KW-0328">Glycosyltransferase</keyword>